<feature type="signal peptide" evidence="1">
    <location>
        <begin position="1"/>
        <end position="21"/>
    </location>
</feature>
<keyword evidence="1" id="KW-0732">Signal</keyword>
<evidence type="ECO:0000313" key="3">
    <source>
        <dbReference type="Proteomes" id="UP001287286"/>
    </source>
</evidence>
<evidence type="ECO:0000256" key="1">
    <source>
        <dbReference type="SAM" id="SignalP"/>
    </source>
</evidence>
<reference evidence="2 3" key="1">
    <citation type="journal article" date="2024" name="Microbiol. Resour. Announc.">
        <title>Genome annotations for the ascomycete fungi Trichoderma harzianum, Trichoderma aggressivum, and Purpureocillium lilacinum.</title>
        <authorList>
            <person name="Beijen E.P.W."/>
            <person name="Ohm R.A."/>
        </authorList>
    </citation>
    <scope>NUCLEOTIDE SEQUENCE [LARGE SCALE GENOMIC DNA]</scope>
    <source>
        <strain evidence="2 3">CBS 150709</strain>
    </source>
</reference>
<dbReference type="EMBL" id="JAWRVI010000038">
    <property type="protein sequence ID" value="KAK4086795.1"/>
    <property type="molecule type" value="Genomic_DNA"/>
</dbReference>
<proteinExistence type="predicted"/>
<organism evidence="2 3">
    <name type="scientific">Purpureocillium lilacinum</name>
    <name type="common">Paecilomyces lilacinus</name>
    <dbReference type="NCBI Taxonomy" id="33203"/>
    <lineage>
        <taxon>Eukaryota</taxon>
        <taxon>Fungi</taxon>
        <taxon>Dikarya</taxon>
        <taxon>Ascomycota</taxon>
        <taxon>Pezizomycotina</taxon>
        <taxon>Sordariomycetes</taxon>
        <taxon>Hypocreomycetidae</taxon>
        <taxon>Hypocreales</taxon>
        <taxon>Ophiocordycipitaceae</taxon>
        <taxon>Purpureocillium</taxon>
    </lineage>
</organism>
<sequence length="306" mass="34511">MSNLAMIPCIILLLFLSGGLASPGSWPYEVSALYFQYCQECDVLDKPNIAPGCKSATGGKRCNLNEFLSYIQEQPVGGVKPKNYWTGPIGLNEDSPTIGDLVKAIKKTKYDVVKYDETRLMPGTFKLNGNPNEKHLKMYRALQDGINQVRRIKFETGKPSDKYKELNRIREALGKAKFNRRLENINVKINTFNEYAASQNWGFQAVLKPDPEDGNKMIDAEATVEQAKKALSKDKRTCQKVVTMIRQYEGYFDNQAKGDKKEKIKSHLDIIHEITSILTSSGDPLKKKEEPKCDVHGWTVVKGRKG</sequence>
<gene>
    <name evidence="2" type="ORF">Purlil1_8960</name>
</gene>
<accession>A0ABR0BS03</accession>
<protein>
    <submittedName>
        <fullName evidence="2">Uncharacterized protein</fullName>
    </submittedName>
</protein>
<feature type="chain" id="PRO_5046460008" evidence="1">
    <location>
        <begin position="22"/>
        <end position="306"/>
    </location>
</feature>
<comment type="caution">
    <text evidence="2">The sequence shown here is derived from an EMBL/GenBank/DDBJ whole genome shotgun (WGS) entry which is preliminary data.</text>
</comment>
<dbReference type="Proteomes" id="UP001287286">
    <property type="component" value="Unassembled WGS sequence"/>
</dbReference>
<keyword evidence="3" id="KW-1185">Reference proteome</keyword>
<evidence type="ECO:0000313" key="2">
    <source>
        <dbReference type="EMBL" id="KAK4086795.1"/>
    </source>
</evidence>
<name>A0ABR0BS03_PURLI</name>